<keyword evidence="1" id="KW-0472">Membrane</keyword>
<organism evidence="2 3">
    <name type="scientific">Acinetobacter baumannii 1499986</name>
    <dbReference type="NCBI Taxonomy" id="1310673"/>
    <lineage>
        <taxon>Bacteria</taxon>
        <taxon>Pseudomonadati</taxon>
        <taxon>Pseudomonadota</taxon>
        <taxon>Gammaproteobacteria</taxon>
        <taxon>Moraxellales</taxon>
        <taxon>Moraxellaceae</taxon>
        <taxon>Acinetobacter</taxon>
        <taxon>Acinetobacter calcoaceticus/baumannii complex</taxon>
    </lineage>
</organism>
<reference evidence="2 3" key="1">
    <citation type="submission" date="2014-04" db="EMBL/GenBank/DDBJ databases">
        <title>Comparative genomics and transcriptomics to identify genetic mechanisms underlying the emergence of carbapenem resistant Acinetobacter baumannii (CRAb).</title>
        <authorList>
            <person name="Harris A.D."/>
            <person name="Johnson K.J."/>
            <person name="George J."/>
            <person name="Nadendla S."/>
            <person name="Daugherty S.C."/>
            <person name="Parankush S."/>
            <person name="Sadzewicz L."/>
            <person name="Tallon L."/>
            <person name="Sengamalay N."/>
            <person name="Hazen T.H."/>
            <person name="Rasko D.A."/>
        </authorList>
    </citation>
    <scope>NUCLEOTIDE SEQUENCE [LARGE SCALE GENOMIC DNA]</scope>
    <source>
        <strain evidence="2 3">1499986</strain>
    </source>
</reference>
<evidence type="ECO:0000256" key="1">
    <source>
        <dbReference type="SAM" id="Phobius"/>
    </source>
</evidence>
<dbReference type="InterPro" id="IPR012902">
    <property type="entry name" value="N_methyl_site"/>
</dbReference>
<evidence type="ECO:0000313" key="2">
    <source>
        <dbReference type="EMBL" id="KCY02574.1"/>
    </source>
</evidence>
<comment type="caution">
    <text evidence="2">The sequence shown here is derived from an EMBL/GenBank/DDBJ whole genome shotgun (WGS) entry which is preliminary data.</text>
</comment>
<dbReference type="NCBIfam" id="TIGR02532">
    <property type="entry name" value="IV_pilin_GFxxxE"/>
    <property type="match status" value="1"/>
</dbReference>
<keyword evidence="1" id="KW-0812">Transmembrane</keyword>
<dbReference type="AlphaFoldDB" id="A0A836M259"/>
<protein>
    <submittedName>
        <fullName evidence="2">Prepilin-type N-terminal cleavage/methylation domain protein</fullName>
    </submittedName>
</protein>
<sequence length="305" mass="33029">MIKPQQAFTLIELMIALALGLLIVAAGLAVFLSSQRSMGLQSSLGGLQQNANFGLSSLTHDLRHANLNTPSNQYINNKMVGSGIVFAKENFPSTLQNITDLETKFVSLQDKDTDNTSGKSDQLTIQFVPATNEIIDCEGNTITDAQSKTIVQRYFLKEINKPTGEPVSYSLACDAGWYKNGDTAITGLNNNAQQIMQYIDAFKVRLGVKNLVNNKLRYMTLNAYKAAMGSGVTDPKNYLQVVSVEIGMLARSTGKIGSDSNLNTQKTFNLAGQTVTLSGTDAVNQKYLRQAVSQVVALRNTLGAS</sequence>
<name>A0A836M259_ACIBA</name>
<dbReference type="Pfam" id="PF07963">
    <property type="entry name" value="N_methyl"/>
    <property type="match status" value="1"/>
</dbReference>
<evidence type="ECO:0000313" key="3">
    <source>
        <dbReference type="Proteomes" id="UP000027309"/>
    </source>
</evidence>
<accession>A0A836M259</accession>
<feature type="transmembrane region" description="Helical" evidence="1">
    <location>
        <begin position="7"/>
        <end position="32"/>
    </location>
</feature>
<dbReference type="Proteomes" id="UP000027309">
    <property type="component" value="Unassembled WGS sequence"/>
</dbReference>
<gene>
    <name evidence="2" type="ORF">J572_1038</name>
</gene>
<dbReference type="Pfam" id="PF16074">
    <property type="entry name" value="PilW"/>
    <property type="match status" value="1"/>
</dbReference>
<proteinExistence type="predicted"/>
<dbReference type="EMBL" id="JMOA01000008">
    <property type="protein sequence ID" value="KCY02574.1"/>
    <property type="molecule type" value="Genomic_DNA"/>
</dbReference>
<keyword evidence="1" id="KW-1133">Transmembrane helix</keyword>
<dbReference type="RefSeq" id="WP_031961387.1">
    <property type="nucleotide sequence ID" value="NZ_JMOA01000008.1"/>
</dbReference>
<dbReference type="GO" id="GO:0043683">
    <property type="term" value="P:type IV pilus assembly"/>
    <property type="evidence" value="ECO:0007669"/>
    <property type="project" value="InterPro"/>
</dbReference>
<dbReference type="InterPro" id="IPR032092">
    <property type="entry name" value="PilW"/>
</dbReference>